<comment type="caution">
    <text evidence="7">The sequence shown here is derived from an EMBL/GenBank/DDBJ whole genome shotgun (WGS) entry which is preliminary data.</text>
</comment>
<reference evidence="7" key="1">
    <citation type="submission" date="2021-02" db="EMBL/GenBank/DDBJ databases">
        <authorList>
            <person name="Nowell W R."/>
        </authorList>
    </citation>
    <scope>NUCLEOTIDE SEQUENCE</scope>
    <source>
        <strain evidence="7">Ploen Becks lab</strain>
    </source>
</reference>
<name>A0A813N550_9BILA</name>
<evidence type="ECO:0000313" key="7">
    <source>
        <dbReference type="EMBL" id="CAF0732681.1"/>
    </source>
</evidence>
<evidence type="ECO:0000313" key="8">
    <source>
        <dbReference type="Proteomes" id="UP000663879"/>
    </source>
</evidence>
<keyword evidence="8" id="KW-1185">Reference proteome</keyword>
<evidence type="ECO:0000256" key="2">
    <source>
        <dbReference type="ARBA" id="ARBA00022692"/>
    </source>
</evidence>
<evidence type="ECO:0000256" key="5">
    <source>
        <dbReference type="SAM" id="Phobius"/>
    </source>
</evidence>
<sequence>MNLDPSNVFIEFINYIYVLPSISLFGLCTNFICVLVFFKLKNRENLHKYLLLNSIFNTIIFSLNILFTIIALVTKGQIIGSKEEALLELYVKNVFISFLILCSILFMIVTLLERYMNIKRINYSKNYFISILVIIGIGIVCFLPILIEYKIDSNYNETNFYFINTENYFSIKQIHKLYFRIPFSIKKKSTIFSLERRNLMNEKFYKVLMSIINFLIDILLILVPIIGTNILIFTLRDITNKKRNKFFCRAENLNMIRNDRQWLNFINLENLPSNQNSSDDFIVYRKSKCDIEREKLILMVIVTNLLLVIARIPNFVYLIYVTCAQNFSTVYLQNKYFIYIINNSKLCKQNDPTSSAKLMEFIWDNITRDNKKCKNFRSKNAA</sequence>
<dbReference type="Proteomes" id="UP000663879">
    <property type="component" value="Unassembled WGS sequence"/>
</dbReference>
<organism evidence="7 8">
    <name type="scientific">Brachionus calyciflorus</name>
    <dbReference type="NCBI Taxonomy" id="104777"/>
    <lineage>
        <taxon>Eukaryota</taxon>
        <taxon>Metazoa</taxon>
        <taxon>Spiralia</taxon>
        <taxon>Gnathifera</taxon>
        <taxon>Rotifera</taxon>
        <taxon>Eurotatoria</taxon>
        <taxon>Monogononta</taxon>
        <taxon>Pseudotrocha</taxon>
        <taxon>Ploima</taxon>
        <taxon>Brachionidae</taxon>
        <taxon>Brachionus</taxon>
    </lineage>
</organism>
<evidence type="ECO:0000259" key="6">
    <source>
        <dbReference type="PROSITE" id="PS50262"/>
    </source>
</evidence>
<keyword evidence="4 5" id="KW-0472">Membrane</keyword>
<dbReference type="SUPFAM" id="SSF81321">
    <property type="entry name" value="Family A G protein-coupled receptor-like"/>
    <property type="match status" value="1"/>
</dbReference>
<dbReference type="InterPro" id="IPR052954">
    <property type="entry name" value="GPCR-Ligand_Int"/>
</dbReference>
<dbReference type="InterPro" id="IPR017452">
    <property type="entry name" value="GPCR_Rhodpsn_7TM"/>
</dbReference>
<dbReference type="PANTHER" id="PTHR46641:SF2">
    <property type="entry name" value="FMRFAMIDE RECEPTOR"/>
    <property type="match status" value="1"/>
</dbReference>
<dbReference type="EMBL" id="CAJNOC010000246">
    <property type="protein sequence ID" value="CAF0732681.1"/>
    <property type="molecule type" value="Genomic_DNA"/>
</dbReference>
<evidence type="ECO:0000256" key="4">
    <source>
        <dbReference type="ARBA" id="ARBA00023136"/>
    </source>
</evidence>
<comment type="subcellular location">
    <subcellularLocation>
        <location evidence="1">Membrane</location>
    </subcellularLocation>
</comment>
<evidence type="ECO:0000256" key="3">
    <source>
        <dbReference type="ARBA" id="ARBA00022989"/>
    </source>
</evidence>
<feature type="transmembrane region" description="Helical" evidence="5">
    <location>
        <begin position="296"/>
        <end position="320"/>
    </location>
</feature>
<dbReference type="GO" id="GO:0016020">
    <property type="term" value="C:membrane"/>
    <property type="evidence" value="ECO:0007669"/>
    <property type="project" value="UniProtKB-SubCell"/>
</dbReference>
<accession>A0A813N550</accession>
<dbReference type="PROSITE" id="PS50262">
    <property type="entry name" value="G_PROTEIN_RECEP_F1_2"/>
    <property type="match status" value="1"/>
</dbReference>
<dbReference type="Gene3D" id="1.20.1070.10">
    <property type="entry name" value="Rhodopsin 7-helix transmembrane proteins"/>
    <property type="match status" value="1"/>
</dbReference>
<keyword evidence="2 5" id="KW-0812">Transmembrane</keyword>
<feature type="transmembrane region" description="Helical" evidence="5">
    <location>
        <begin position="127"/>
        <end position="147"/>
    </location>
</feature>
<dbReference type="PANTHER" id="PTHR46641">
    <property type="entry name" value="FMRFAMIDE RECEPTOR-RELATED"/>
    <property type="match status" value="1"/>
</dbReference>
<evidence type="ECO:0000256" key="1">
    <source>
        <dbReference type="ARBA" id="ARBA00004370"/>
    </source>
</evidence>
<gene>
    <name evidence="7" type="ORF">OXX778_LOCUS2938</name>
</gene>
<protein>
    <recommendedName>
        <fullName evidence="6">G-protein coupled receptors family 1 profile domain-containing protein</fullName>
    </recommendedName>
</protein>
<feature type="transmembrane region" description="Helical" evidence="5">
    <location>
        <begin position="50"/>
        <end position="74"/>
    </location>
</feature>
<dbReference type="AlphaFoldDB" id="A0A813N550"/>
<feature type="transmembrane region" description="Helical" evidence="5">
    <location>
        <begin position="207"/>
        <end position="235"/>
    </location>
</feature>
<proteinExistence type="predicted"/>
<feature type="transmembrane region" description="Helical" evidence="5">
    <location>
        <begin position="12"/>
        <end position="38"/>
    </location>
</feature>
<feature type="transmembrane region" description="Helical" evidence="5">
    <location>
        <begin position="94"/>
        <end position="115"/>
    </location>
</feature>
<feature type="domain" description="G-protein coupled receptors family 1 profile" evidence="6">
    <location>
        <begin position="29"/>
        <end position="320"/>
    </location>
</feature>
<keyword evidence="3 5" id="KW-1133">Transmembrane helix</keyword>